<comment type="caution">
    <text evidence="1">The sequence shown here is derived from an EMBL/GenBank/DDBJ whole genome shotgun (WGS) entry which is preliminary data.</text>
</comment>
<name>W6M3F2_9GAMM</name>
<reference evidence="1" key="1">
    <citation type="submission" date="2013-07" db="EMBL/GenBank/DDBJ databases">
        <authorList>
            <person name="McIlroy S."/>
        </authorList>
    </citation>
    <scope>NUCLEOTIDE SEQUENCE [LARGE SCALE GENOMIC DNA]</scope>
    <source>
        <strain evidence="1">Run_A_D11</strain>
    </source>
</reference>
<accession>W6M3F2</accession>
<protein>
    <recommendedName>
        <fullName evidence="3">Phosphate-selective porin O and P</fullName>
    </recommendedName>
</protein>
<dbReference type="OrthoDB" id="106501at2"/>
<evidence type="ECO:0008006" key="3">
    <source>
        <dbReference type="Google" id="ProtNLM"/>
    </source>
</evidence>
<gene>
    <name evidence="1" type="ORF">BN873_260057</name>
</gene>
<dbReference type="EMBL" id="CBTJ020000032">
    <property type="protein sequence ID" value="CDI02201.1"/>
    <property type="molecule type" value="Genomic_DNA"/>
</dbReference>
<dbReference type="AlphaFoldDB" id="W6M3F2"/>
<reference evidence="1" key="2">
    <citation type="submission" date="2014-03" db="EMBL/GenBank/DDBJ databases">
        <title>Candidatus Competibacter-lineage genomes retrieved from metagenomes reveal functional metabolic diversity.</title>
        <authorList>
            <person name="McIlroy S.J."/>
            <person name="Albertsen M."/>
            <person name="Andresen E.K."/>
            <person name="Saunders A.M."/>
            <person name="Kristiansen R."/>
            <person name="Stokholm-Bjerregaard M."/>
            <person name="Nielsen K.L."/>
            <person name="Nielsen P.H."/>
        </authorList>
    </citation>
    <scope>NUCLEOTIDE SEQUENCE</scope>
    <source>
        <strain evidence="1">Run_A_D11</strain>
    </source>
</reference>
<dbReference type="RefSeq" id="WP_139031661.1">
    <property type="nucleotide sequence ID" value="NZ_CBTJ020000032.1"/>
</dbReference>
<evidence type="ECO:0000313" key="2">
    <source>
        <dbReference type="Proteomes" id="UP000035760"/>
    </source>
</evidence>
<organism evidence="1 2">
    <name type="scientific">Candidatus Competibacter denitrificans Run_A_D11</name>
    <dbReference type="NCBI Taxonomy" id="1400863"/>
    <lineage>
        <taxon>Bacteria</taxon>
        <taxon>Pseudomonadati</taxon>
        <taxon>Pseudomonadota</taxon>
        <taxon>Gammaproteobacteria</taxon>
        <taxon>Candidatus Competibacteraceae</taxon>
        <taxon>Candidatus Competibacter</taxon>
    </lineage>
</organism>
<dbReference type="Proteomes" id="UP000035760">
    <property type="component" value="Unassembled WGS sequence"/>
</dbReference>
<dbReference type="STRING" id="1400863.BN873_260057"/>
<evidence type="ECO:0000313" key="1">
    <source>
        <dbReference type="EMBL" id="CDI02201.1"/>
    </source>
</evidence>
<sequence length="422" mass="47990">MNPLKPSLMIKKNDIVIFTRIFFSSNYFKHGLFYLIVFWNVPSSIQAIELADTLSLHGFLTQGYFLTSGNRIFGESDANGSLDFTEAGLNVSWNPNADLRLAGQVLFRRAGTGHEHDLELDFGLLDYTVFSTPDHLLGTRFGRFKNPLGLYNDTRDVLSTRPTILLPQSIYLERTRDLALSADGGLLYGEHRSEAGNILLEIGAGVPRGNNLDTELAYFGADYPGETEPKLSYIGRLSYEREGGKYRAAISSVWLDVRYQPKFPASDDDLPPVKDIFIPVIFSMQYNGDPFSITAEYATRRIQRASLGHALDLDITGYSYYLQAVYQFDENWQFIARYDALYNNRADKYGKGYQAITKRPAYTQFATDWTFGVRYSLTASFLIAAEYHYINGTAWLPYQDNLDPNDVEKHWQIFSIATSFRF</sequence>
<keyword evidence="2" id="KW-1185">Reference proteome</keyword>
<dbReference type="SUPFAM" id="SSF56935">
    <property type="entry name" value="Porins"/>
    <property type="match status" value="1"/>
</dbReference>
<proteinExistence type="predicted"/>